<proteinExistence type="predicted"/>
<keyword evidence="2" id="KW-1185">Reference proteome</keyword>
<reference evidence="2" key="1">
    <citation type="submission" date="2018-07" db="EMBL/GenBank/DDBJ databases">
        <authorList>
            <person name="Zhao J."/>
        </authorList>
    </citation>
    <scope>NUCLEOTIDE SEQUENCE [LARGE SCALE GENOMIC DNA]</scope>
    <source>
        <strain evidence="2">GSSD-12</strain>
    </source>
</reference>
<accession>A0A345HS95</accession>
<evidence type="ECO:0000313" key="2">
    <source>
        <dbReference type="Proteomes" id="UP000253868"/>
    </source>
</evidence>
<dbReference type="Proteomes" id="UP000253868">
    <property type="component" value="Chromosome"/>
</dbReference>
<dbReference type="AlphaFoldDB" id="A0A345HS95"/>
<name>A0A345HS95_9ACTN</name>
<dbReference type="EMBL" id="CP031194">
    <property type="protein sequence ID" value="AXG79569.1"/>
    <property type="molecule type" value="Genomic_DNA"/>
</dbReference>
<protein>
    <submittedName>
        <fullName evidence="1">Uncharacterized protein</fullName>
    </submittedName>
</protein>
<organism evidence="1 2">
    <name type="scientific">Streptomyces paludis</name>
    <dbReference type="NCBI Taxonomy" id="2282738"/>
    <lineage>
        <taxon>Bacteria</taxon>
        <taxon>Bacillati</taxon>
        <taxon>Actinomycetota</taxon>
        <taxon>Actinomycetes</taxon>
        <taxon>Kitasatosporales</taxon>
        <taxon>Streptomycetaceae</taxon>
        <taxon>Streptomyces</taxon>
    </lineage>
</organism>
<dbReference type="KEGG" id="spad:DVK44_20090"/>
<evidence type="ECO:0000313" key="1">
    <source>
        <dbReference type="EMBL" id="AXG79569.1"/>
    </source>
</evidence>
<gene>
    <name evidence="1" type="ORF">DVK44_20090</name>
</gene>
<sequence length="97" mass="9952">MVSSYAPTLRAPARAPGPGAGRAARFLLFSVPEAPGTPPPPGADAEAGLLPRILPDALLLYGVRASRDAVSQARDRHPCHALAVGGPCPHRTVNALT</sequence>